<dbReference type="RefSeq" id="WP_206655024.1">
    <property type="nucleotide sequence ID" value="NZ_CP071182.1"/>
</dbReference>
<reference evidence="1 2" key="1">
    <citation type="submission" date="2021-02" db="EMBL/GenBank/DDBJ databases">
        <title>Alicyclobacillus curvatus sp. nov. and Alicyclobacillus mengziensis sp. nov., two acidophilic bacteria isolated from acid mine drainage.</title>
        <authorList>
            <person name="Huang Y."/>
        </authorList>
    </citation>
    <scope>NUCLEOTIDE SEQUENCE [LARGE SCALE GENOMIC DNA]</scope>
    <source>
        <strain evidence="1 2">S30H14</strain>
    </source>
</reference>
<protein>
    <submittedName>
        <fullName evidence="1">Alpha/beta hydrolase</fullName>
    </submittedName>
</protein>
<keyword evidence="2" id="KW-1185">Reference proteome</keyword>
<dbReference type="AlphaFoldDB" id="A0A9X7VVJ4"/>
<dbReference type="InterPro" id="IPR029058">
    <property type="entry name" value="AB_hydrolase_fold"/>
</dbReference>
<organism evidence="1 2">
    <name type="scientific">Alicyclobacillus mengziensis</name>
    <dbReference type="NCBI Taxonomy" id="2931921"/>
    <lineage>
        <taxon>Bacteria</taxon>
        <taxon>Bacillati</taxon>
        <taxon>Bacillota</taxon>
        <taxon>Bacilli</taxon>
        <taxon>Bacillales</taxon>
        <taxon>Alicyclobacillaceae</taxon>
        <taxon>Alicyclobacillus</taxon>
    </lineage>
</organism>
<dbReference type="Proteomes" id="UP000663505">
    <property type="component" value="Chromosome"/>
</dbReference>
<dbReference type="KEGG" id="afx:JZ786_13925"/>
<dbReference type="SUPFAM" id="SSF53474">
    <property type="entry name" value="alpha/beta-Hydrolases"/>
    <property type="match status" value="1"/>
</dbReference>
<dbReference type="Gene3D" id="3.40.50.1820">
    <property type="entry name" value="alpha/beta hydrolase"/>
    <property type="match status" value="1"/>
</dbReference>
<evidence type="ECO:0000313" key="2">
    <source>
        <dbReference type="Proteomes" id="UP000663505"/>
    </source>
</evidence>
<gene>
    <name evidence="1" type="ORF">JZ786_13925</name>
</gene>
<dbReference type="EMBL" id="CP071182">
    <property type="protein sequence ID" value="QSO45655.1"/>
    <property type="molecule type" value="Genomic_DNA"/>
</dbReference>
<evidence type="ECO:0000313" key="1">
    <source>
        <dbReference type="EMBL" id="QSO45655.1"/>
    </source>
</evidence>
<accession>A0A9X7VVJ4</accession>
<dbReference type="GO" id="GO:0016787">
    <property type="term" value="F:hydrolase activity"/>
    <property type="evidence" value="ECO:0007669"/>
    <property type="project" value="UniProtKB-KW"/>
</dbReference>
<name>A0A9X7VVJ4_9BACL</name>
<proteinExistence type="predicted"/>
<sequence length="104" mass="12060">MRMFPESGLPIENFEQTWTHVMKLFDEGVVYRSMLPLLKDLDVPTILLLGKFDDVTTSEQVRAFVETVKLGEVVVFEKSGHVPRIDEPVLYAEQVIVFVKRHQR</sequence>
<keyword evidence="1" id="KW-0378">Hydrolase</keyword>